<feature type="compositionally biased region" description="Low complexity" evidence="2">
    <location>
        <begin position="630"/>
        <end position="652"/>
    </location>
</feature>
<proteinExistence type="predicted"/>
<feature type="compositionally biased region" description="Low complexity" evidence="2">
    <location>
        <begin position="2356"/>
        <end position="2373"/>
    </location>
</feature>
<sequence>MEPFVRTFARFTAERRLWNDVLTTVLIICLVNVHAAKLLDLSRCTRAKYQHVFPTVHFQYPCNGSLESKSLSVIRNIGSLWHGIWRLRGPEMYLLGCVCATLSWFFVAVASIYNSTVRLLYVSGARVALLASTKFACKVGSIITLAVWRDAPLSSYCKWYLPVDGAVLLWQAYVAPVGAAAQATIAAADAACTFLCCWLLSDRWPYDNISTGTVLAINLLLACASLWLADRMEQSDRRDYERLMAAHAARAGAAAADAGAGAHSDDADVARGKTPRYLRATASGPAGCGVACCSVVCCGCGCGGRGSTDASAEPGGGGSGGGGTELSVHLLRQAAPGKDAVDAALAEAQSSQQPHPQQSLPQQREGVRSMGECCCLASLPLTYPGGAGASAEGAAAAGASAGGGSFSGSACGGGGGTAFSEASSPATFSSTRSLSRALPSFSTLSNCSTIGGAGGGSILAAGLASETGASSGVTSRPSSCLGALLAGRTATTTGQLQLQPGRARALAAVTVPPGPAVVAGCARTSLSCAAAPVATAAAPRTITSVVAVDAADVAAPVTAPVPPSSPSLALRSAELTEASVAFATAELDESGALHPTYAIVACDEQERDEGGGGGRGGGGCNAAPPPSPVVGPGAAAPSPQSSPGSGSLSGAGPLQQLLRRVQSLVTRGDAASAGATATLAAPSAAAAEPLTAAKTTQSGEASASGAASTSGSVSYCSSTSRSSEPRLCSYQWQEGTTTAATAAAATAAATAAAAALFSRGSASLRRRAAGEPAGADATQQRACCGPNDGAGAHAVGGATAAAKETWADSPVAASNNHLLVSADCVLAHPQPQPALANATAELQRRRLQQVSPQSSSSLRQFPQPHEPMAVVGFSALSADTVSPARTQQPQQQAPRPLQAAPAAAAARVDRAPPAANAGPRGDVAAAATTGAAGAVVAGGKTTGVPLIAAAAAAEPEDAQEVAAAALPRSPSPGAARYVTGDFGAATAGAVLSPCGTTHVVAVEPDASRTPRCYALARALAARGGCNALYDTPVLHHTRCNIKLDGLSPTDLPYGFADRVASLLAAAGGSAAAAMAAAAGHPTAATAALAAVGVYVREGCVELVADVVVPTGAAAAEAMVAGLAANSAHGGSEGRGGGGAGGAAALARMLGMAENAAAAALPQQPQEAAAVHSDRASAEAILDLLERSLLPQISNAVSPHPSTQGDLQPTPPPPLGSVAMQATVGSVQVMAWRDRPLAAAAPPPPPTIVCVTPCCVPLVQPSGDDTRDRRRQTVTLTVALAGSGVSADATAPPRLFVRHSGRCLAAVVRPCAERYVGCLAVTVELALSGIRPGLLFLEVAAADGGAALSLPWPVLVAGDSRVAAEVQQLQQQLEAAAPLRAIQAEAELLQFLRQRGEAGGGGDGGEPQWQWQGHERQQQLDGGTTSLLLDFGMWFEAVSAADAAVVAAATGRPAAGERAAASPRGVAPPLAAPPLPLPLTPPVTASAAEGEGEGYDSEVQMGEHEAEDEDEEALRQRGSGDGSSWESSSEEEEHSSHDDDAREAEASAALATLEGPPSRGGGGAAAAASGGDSCDGAADVGSDAEVQMLLLRSLQPEQELLEGSLDCAAEYERSCRQGPALQSAAAGLGMRLLRFAVLRGWPAAATLLLRGLLVHCRLGFGEVAALFRSAAGGAAGMPLLHTAVMSGSLAMVRTVKAWAQRYRAALSWDEAVPAAGGLTPLHLAAVQENGRLAGAILGLWPEAEAQWAVARDRDGHTPLEYAHMRAMGGGTPGAGASAGAAPPAAAGKAVSAEAAPPPGAGALLLPGCPAARAREWSQAGELEEVLAAAAAPPPRPQLQQSQRVGALAEGSVAAPQRPAGGPYEVTFALPAVRRRSRPQSPLLQEAAGGGDGGAVASAAAADRSDGNRSCASSMLMSSLAAGGTCAGSGLSRLDRTSDCGSLSMGPDSQWSHSTNATALAMQYSHLPTGALQDLRGGGHSPVKVAALSATLLSLANLPDGGGSGSSEGASASAGASGSCAAGASGSCAAGVGVGVACLSNGSSGKQQQRQLMALSTVHGLLQPPPHHHQQQQRLQAQSQQQRLPPPPPQQQQQQTQQQQPEPGGAALASFQLDLASGRKTAPLPPGLPPQLQQVLSPQLQKVLQQQQQLMQQQQQQQSQTLQPRACLSPPARHAPAAGGNGGGGLSACGASPLGLRPPQHRQDQLQELGEIEPQSCAQTQASEAQLPVSPGCAAPPGGSSSPLVAAGAGLQLSSSTPGALAAVDALAGAGAGAAAGMHAAAAINTATVAPPAPAPAAAAPQPAAAKPPHQQSQHRAAPAAAVAPPPPPVPPRSRLSTRGVRLLAMSLLHNGSTSAGSPPRTTSPPESTSSPFSAAAAVGASTSYSMHSTAGSVASTLSLSTGTARRRASGDGRFSANTRRAAFADDYAPACQPTLAARTTQLADLLPLLSAARRAPGGGADRAAAARAALLAAARTTALATAAASATGSDAKEGPAAGPAGKGWGGGGGSGGGRSLLPLSASLPAASPAETAPAATGIPEARIPEDEAVAGVAPAAPPPQPSPRAGLRVLQAHPRADMHLVAEEAAAGAAAAAAVGGAAAQSVAALVKAPRLEPQLRLGLAAGVVLLAALVLPVISKLMAF</sequence>
<feature type="region of interest" description="Disordered" evidence="2">
    <location>
        <begin position="2153"/>
        <end position="2200"/>
    </location>
</feature>
<dbReference type="EMBL" id="BRXU01000007">
    <property type="protein sequence ID" value="GLC53051.1"/>
    <property type="molecule type" value="Genomic_DNA"/>
</dbReference>
<comment type="caution">
    <text evidence="4">The sequence shown here is derived from an EMBL/GenBank/DDBJ whole genome shotgun (WGS) entry which is preliminary data.</text>
</comment>
<dbReference type="Proteomes" id="UP001165080">
    <property type="component" value="Unassembled WGS sequence"/>
</dbReference>
<feature type="transmembrane region" description="Helical" evidence="3">
    <location>
        <begin position="2617"/>
        <end position="2635"/>
    </location>
</feature>
<evidence type="ECO:0000313" key="4">
    <source>
        <dbReference type="EMBL" id="GLC53051.1"/>
    </source>
</evidence>
<dbReference type="SUPFAM" id="SSF48403">
    <property type="entry name" value="Ankyrin repeat"/>
    <property type="match status" value="1"/>
</dbReference>
<feature type="region of interest" description="Disordered" evidence="2">
    <location>
        <begin position="696"/>
        <end position="723"/>
    </location>
</feature>
<protein>
    <submittedName>
        <fullName evidence="4">Uncharacterized protein</fullName>
    </submittedName>
</protein>
<keyword evidence="1" id="KW-0945">Host-virus interaction</keyword>
<feature type="compositionally biased region" description="Low complexity" evidence="2">
    <location>
        <begin position="2290"/>
        <end position="2307"/>
    </location>
</feature>
<feature type="compositionally biased region" description="Low complexity" evidence="2">
    <location>
        <begin position="2070"/>
        <end position="2081"/>
    </location>
</feature>
<feature type="compositionally biased region" description="Low complexity" evidence="2">
    <location>
        <begin position="883"/>
        <end position="921"/>
    </location>
</feature>
<feature type="region of interest" description="Disordered" evidence="2">
    <location>
        <begin position="606"/>
        <end position="652"/>
    </location>
</feature>
<feature type="compositionally biased region" description="Low complexity" evidence="2">
    <location>
        <begin position="2484"/>
        <end position="2498"/>
    </location>
</feature>
<feature type="region of interest" description="Disordered" evidence="2">
    <location>
        <begin position="339"/>
        <end position="363"/>
    </location>
</feature>
<feature type="transmembrane region" description="Helical" evidence="3">
    <location>
        <begin position="127"/>
        <end position="148"/>
    </location>
</feature>
<accession>A0A9W6BIX2</accession>
<feature type="compositionally biased region" description="Low complexity" evidence="2">
    <location>
        <begin position="2153"/>
        <end position="2176"/>
    </location>
</feature>
<feature type="region of interest" description="Disordered" evidence="2">
    <location>
        <begin position="1456"/>
        <end position="1578"/>
    </location>
</feature>
<keyword evidence="3" id="KW-0812">Transmembrane</keyword>
<evidence type="ECO:0000256" key="3">
    <source>
        <dbReference type="SAM" id="Phobius"/>
    </source>
</evidence>
<feature type="region of interest" description="Disordered" evidence="2">
    <location>
        <begin position="843"/>
        <end position="862"/>
    </location>
</feature>
<feature type="compositionally biased region" description="Low complexity" evidence="2">
    <location>
        <begin position="1456"/>
        <end position="1468"/>
    </location>
</feature>
<name>A0A9W6BIX2_9CHLO</name>
<evidence type="ECO:0000256" key="2">
    <source>
        <dbReference type="SAM" id="MobiDB-lite"/>
    </source>
</evidence>
<feature type="transmembrane region" description="Helical" evidence="3">
    <location>
        <begin position="168"/>
        <end position="200"/>
    </location>
</feature>
<keyword evidence="3" id="KW-0472">Membrane</keyword>
<dbReference type="OrthoDB" id="552405at2759"/>
<feature type="compositionally biased region" description="Basic and acidic residues" evidence="2">
    <location>
        <begin position="1533"/>
        <end position="1544"/>
    </location>
</feature>
<feature type="compositionally biased region" description="Gly residues" evidence="2">
    <location>
        <begin position="611"/>
        <end position="620"/>
    </location>
</feature>
<feature type="region of interest" description="Disordered" evidence="2">
    <location>
        <begin position="2214"/>
        <end position="2239"/>
    </location>
</feature>
<gene>
    <name evidence="4" type="primary">PLEST002330</name>
    <name evidence="4" type="ORF">PLESTB_000702700</name>
</gene>
<feature type="compositionally biased region" description="Low complexity" evidence="2">
    <location>
        <begin position="696"/>
        <end position="722"/>
    </location>
</feature>
<feature type="region of interest" description="Disordered" evidence="2">
    <location>
        <begin position="2059"/>
        <end position="2103"/>
    </location>
</feature>
<feature type="transmembrane region" description="Helical" evidence="3">
    <location>
        <begin position="92"/>
        <end position="115"/>
    </location>
</feature>
<feature type="compositionally biased region" description="Low complexity" evidence="2">
    <location>
        <begin position="349"/>
        <end position="363"/>
    </location>
</feature>
<keyword evidence="5" id="KW-1185">Reference proteome</keyword>
<dbReference type="PANTHER" id="PTHR13037">
    <property type="entry name" value="FORMIN"/>
    <property type="match status" value="1"/>
</dbReference>
<organism evidence="4 5">
    <name type="scientific">Pleodorina starrii</name>
    <dbReference type="NCBI Taxonomy" id="330485"/>
    <lineage>
        <taxon>Eukaryota</taxon>
        <taxon>Viridiplantae</taxon>
        <taxon>Chlorophyta</taxon>
        <taxon>core chlorophytes</taxon>
        <taxon>Chlorophyceae</taxon>
        <taxon>CS clade</taxon>
        <taxon>Chlamydomonadales</taxon>
        <taxon>Volvocaceae</taxon>
        <taxon>Pleodorina</taxon>
    </lineage>
</organism>
<feature type="compositionally biased region" description="Pro residues" evidence="2">
    <location>
        <begin position="1469"/>
        <end position="1480"/>
    </location>
</feature>
<evidence type="ECO:0000313" key="5">
    <source>
        <dbReference type="Proteomes" id="UP001165080"/>
    </source>
</evidence>
<feature type="region of interest" description="Disordered" evidence="2">
    <location>
        <begin position="1394"/>
        <end position="1417"/>
    </location>
</feature>
<feature type="compositionally biased region" description="Low complexity" evidence="2">
    <location>
        <begin position="2089"/>
        <end position="2099"/>
    </location>
</feature>
<feature type="compositionally biased region" description="Low complexity" evidence="2">
    <location>
        <begin position="1564"/>
        <end position="1578"/>
    </location>
</feature>
<feature type="region of interest" description="Disordered" evidence="2">
    <location>
        <begin position="1874"/>
        <end position="1906"/>
    </location>
</feature>
<keyword evidence="3" id="KW-1133">Transmembrane helix</keyword>
<feature type="transmembrane region" description="Helical" evidence="3">
    <location>
        <begin position="212"/>
        <end position="229"/>
    </location>
</feature>
<reference evidence="4 5" key="1">
    <citation type="journal article" date="2023" name="Commun. Biol.">
        <title>Reorganization of the ancestral sex-determining regions during the evolution of trioecy in Pleodorina starrii.</title>
        <authorList>
            <person name="Takahashi K."/>
            <person name="Suzuki S."/>
            <person name="Kawai-Toyooka H."/>
            <person name="Yamamoto K."/>
            <person name="Hamaji T."/>
            <person name="Ootsuki R."/>
            <person name="Yamaguchi H."/>
            <person name="Kawachi M."/>
            <person name="Higashiyama T."/>
            <person name="Nozaki H."/>
        </authorList>
    </citation>
    <scope>NUCLEOTIDE SEQUENCE [LARGE SCALE GENOMIC DNA]</scope>
    <source>
        <strain evidence="4 5">NIES-4479</strain>
    </source>
</reference>
<dbReference type="PANTHER" id="PTHR13037:SF24">
    <property type="entry name" value="POLYCOMB PROTEIN PCL-RELATED"/>
    <property type="match status" value="1"/>
</dbReference>
<feature type="region of interest" description="Disordered" evidence="2">
    <location>
        <begin position="2349"/>
        <end position="2373"/>
    </location>
</feature>
<feature type="region of interest" description="Disordered" evidence="2">
    <location>
        <begin position="880"/>
        <end position="921"/>
    </location>
</feature>
<feature type="compositionally biased region" description="Low complexity" evidence="2">
    <location>
        <begin position="848"/>
        <end position="862"/>
    </location>
</feature>
<dbReference type="InterPro" id="IPR036770">
    <property type="entry name" value="Ankyrin_rpt-contain_sf"/>
</dbReference>
<feature type="compositionally biased region" description="Gly residues" evidence="2">
    <location>
        <begin position="2499"/>
        <end position="2513"/>
    </location>
</feature>
<evidence type="ECO:0000256" key="1">
    <source>
        <dbReference type="ARBA" id="ARBA00022581"/>
    </source>
</evidence>
<feature type="region of interest" description="Disordered" evidence="2">
    <location>
        <begin position="2290"/>
        <end position="2334"/>
    </location>
</feature>
<feature type="region of interest" description="Disordered" evidence="2">
    <location>
        <begin position="2484"/>
        <end position="2519"/>
    </location>
</feature>